<gene>
    <name evidence="2" type="ORF">HYC85_024666</name>
</gene>
<reference evidence="3" key="1">
    <citation type="journal article" date="2020" name="Nat. Commun.">
        <title>Genome assembly of wild tea tree DASZ reveals pedigree and selection history of tea varieties.</title>
        <authorList>
            <person name="Zhang W."/>
            <person name="Zhang Y."/>
            <person name="Qiu H."/>
            <person name="Guo Y."/>
            <person name="Wan H."/>
            <person name="Zhang X."/>
            <person name="Scossa F."/>
            <person name="Alseekh S."/>
            <person name="Zhang Q."/>
            <person name="Wang P."/>
            <person name="Xu L."/>
            <person name="Schmidt M.H."/>
            <person name="Jia X."/>
            <person name="Li D."/>
            <person name="Zhu A."/>
            <person name="Guo F."/>
            <person name="Chen W."/>
            <person name="Ni D."/>
            <person name="Usadel B."/>
            <person name="Fernie A.R."/>
            <person name="Wen W."/>
        </authorList>
    </citation>
    <scope>NUCLEOTIDE SEQUENCE [LARGE SCALE GENOMIC DNA]</scope>
    <source>
        <strain evidence="3">cv. G240</strain>
    </source>
</reference>
<evidence type="ECO:0000313" key="2">
    <source>
        <dbReference type="EMBL" id="KAF5937160.1"/>
    </source>
</evidence>
<reference evidence="2 3" key="2">
    <citation type="submission" date="2020-07" db="EMBL/GenBank/DDBJ databases">
        <title>Genome assembly of wild tea tree DASZ reveals pedigree and selection history of tea varieties.</title>
        <authorList>
            <person name="Zhang W."/>
        </authorList>
    </citation>
    <scope>NUCLEOTIDE SEQUENCE [LARGE SCALE GENOMIC DNA]</scope>
    <source>
        <strain evidence="3">cv. G240</strain>
        <tissue evidence="2">Leaf</tissue>
    </source>
</reference>
<feature type="transmembrane region" description="Helical" evidence="1">
    <location>
        <begin position="32"/>
        <end position="50"/>
    </location>
</feature>
<accession>A0A7J7G8S1</accession>
<evidence type="ECO:0000313" key="3">
    <source>
        <dbReference type="Proteomes" id="UP000593564"/>
    </source>
</evidence>
<comment type="caution">
    <text evidence="2">The sequence shown here is derived from an EMBL/GenBank/DDBJ whole genome shotgun (WGS) entry which is preliminary data.</text>
</comment>
<proteinExistence type="predicted"/>
<protein>
    <submittedName>
        <fullName evidence="2">Uncharacterized protein</fullName>
    </submittedName>
</protein>
<keyword evidence="1" id="KW-0812">Transmembrane</keyword>
<dbReference type="Proteomes" id="UP000593564">
    <property type="component" value="Unassembled WGS sequence"/>
</dbReference>
<organism evidence="2 3">
    <name type="scientific">Camellia sinensis</name>
    <name type="common">Tea plant</name>
    <name type="synonym">Thea sinensis</name>
    <dbReference type="NCBI Taxonomy" id="4442"/>
    <lineage>
        <taxon>Eukaryota</taxon>
        <taxon>Viridiplantae</taxon>
        <taxon>Streptophyta</taxon>
        <taxon>Embryophyta</taxon>
        <taxon>Tracheophyta</taxon>
        <taxon>Spermatophyta</taxon>
        <taxon>Magnoliopsida</taxon>
        <taxon>eudicotyledons</taxon>
        <taxon>Gunneridae</taxon>
        <taxon>Pentapetalae</taxon>
        <taxon>asterids</taxon>
        <taxon>Ericales</taxon>
        <taxon>Theaceae</taxon>
        <taxon>Camellia</taxon>
    </lineage>
</organism>
<evidence type="ECO:0000256" key="1">
    <source>
        <dbReference type="SAM" id="Phobius"/>
    </source>
</evidence>
<name>A0A7J7G8S1_CAMSI</name>
<keyword evidence="1" id="KW-0472">Membrane</keyword>
<dbReference type="AlphaFoldDB" id="A0A7J7G8S1"/>
<sequence length="68" mass="7591">MYCTMPGLPSSFRHSALQATCVHGNATGTTTVHIFAAIACFFCSCCIPTFHHRKEFLKFVCEKSFLDQ</sequence>
<dbReference type="EMBL" id="JACBKZ010000012">
    <property type="protein sequence ID" value="KAF5937160.1"/>
    <property type="molecule type" value="Genomic_DNA"/>
</dbReference>
<keyword evidence="3" id="KW-1185">Reference proteome</keyword>
<keyword evidence="1" id="KW-1133">Transmembrane helix</keyword>